<dbReference type="Proteomes" id="UP000790377">
    <property type="component" value="Unassembled WGS sequence"/>
</dbReference>
<sequence length="627" mass="65649">MHLDMFPRDCVQCPNTPPSCTCPADQTCVQISSFNCQPNNDNLTGNGSSSSGGGGISQGALAGAVVAALLAIAGAVALYFWYRRRSRARKAASAVQEPKVDVPASAEAVLNRPDPTEKPLPTPRQSELHSIRVYTSSSNSVIDLDPQSGAGATNPGDGSQVNPFDDGHSIQTTSTGTQGTNVIPIALVSPGSVHTSSPHSALSSLPPGSPIRPARAPDLTINIDHLQVSTDSLRGPNPAYAQSRRSGASSLRSYMSGGSYSSEFLNEAPVIVTQSQGRQVLGVVKAEVIHTSGSSTPTSHLSASSLTTPSLVSRPSIRSPLAATSFGPADVVKEADEDQDISRRSDPFGDHHTGEPSTPSDESRPESEFSPYGPILPWTKTEGSSRPSSISTQSGSIVADIGSATRVNVGLLSAYSAQKSPYRTTMGRLVSPQSSNEPTTLEEQQQLAIAHAQAQAWAQGMDKPRRVSGSSAISATSTKADSILESFPFVPPSPISSRPIRSPPRSPLHQQFSSPQPSKPAAAETPSLRMPRSAPQDDPHSPLDPPPSRRTLGMSTGSQLSTASSGLGSFPFQIESGPSEINSAAPSSFPNRQRASLDTLALMSDLSSYPLSYDRDSGDGFPPMPKS</sequence>
<reference evidence="1" key="1">
    <citation type="journal article" date="2021" name="New Phytol.">
        <title>Evolutionary innovations through gain and loss of genes in the ectomycorrhizal Boletales.</title>
        <authorList>
            <person name="Wu G."/>
            <person name="Miyauchi S."/>
            <person name="Morin E."/>
            <person name="Kuo A."/>
            <person name="Drula E."/>
            <person name="Varga T."/>
            <person name="Kohler A."/>
            <person name="Feng B."/>
            <person name="Cao Y."/>
            <person name="Lipzen A."/>
            <person name="Daum C."/>
            <person name="Hundley H."/>
            <person name="Pangilinan J."/>
            <person name="Johnson J."/>
            <person name="Barry K."/>
            <person name="LaButti K."/>
            <person name="Ng V."/>
            <person name="Ahrendt S."/>
            <person name="Min B."/>
            <person name="Choi I.G."/>
            <person name="Park H."/>
            <person name="Plett J.M."/>
            <person name="Magnuson J."/>
            <person name="Spatafora J.W."/>
            <person name="Nagy L.G."/>
            <person name="Henrissat B."/>
            <person name="Grigoriev I.V."/>
            <person name="Yang Z.L."/>
            <person name="Xu J."/>
            <person name="Martin F.M."/>
        </authorList>
    </citation>
    <scope>NUCLEOTIDE SEQUENCE</scope>
    <source>
        <strain evidence="1">ATCC 28755</strain>
    </source>
</reference>
<evidence type="ECO:0000313" key="2">
    <source>
        <dbReference type="Proteomes" id="UP000790377"/>
    </source>
</evidence>
<proteinExistence type="predicted"/>
<name>A0ACB8ALA6_9AGAM</name>
<keyword evidence="2" id="KW-1185">Reference proteome</keyword>
<protein>
    <submittedName>
        <fullName evidence="1">Uncharacterized protein</fullName>
    </submittedName>
</protein>
<gene>
    <name evidence="1" type="ORF">BJ138DRAFT_1170669</name>
</gene>
<accession>A0ACB8ALA6</accession>
<evidence type="ECO:0000313" key="1">
    <source>
        <dbReference type="EMBL" id="KAH7914316.1"/>
    </source>
</evidence>
<comment type="caution">
    <text evidence="1">The sequence shown here is derived from an EMBL/GenBank/DDBJ whole genome shotgun (WGS) entry which is preliminary data.</text>
</comment>
<dbReference type="EMBL" id="MU267615">
    <property type="protein sequence ID" value="KAH7914316.1"/>
    <property type="molecule type" value="Genomic_DNA"/>
</dbReference>
<organism evidence="1 2">
    <name type="scientific">Hygrophoropsis aurantiaca</name>
    <dbReference type="NCBI Taxonomy" id="72124"/>
    <lineage>
        <taxon>Eukaryota</taxon>
        <taxon>Fungi</taxon>
        <taxon>Dikarya</taxon>
        <taxon>Basidiomycota</taxon>
        <taxon>Agaricomycotina</taxon>
        <taxon>Agaricomycetes</taxon>
        <taxon>Agaricomycetidae</taxon>
        <taxon>Boletales</taxon>
        <taxon>Coniophorineae</taxon>
        <taxon>Hygrophoropsidaceae</taxon>
        <taxon>Hygrophoropsis</taxon>
    </lineage>
</organism>